<feature type="domain" description="THIF-type NAD/FAD binding fold" evidence="2">
    <location>
        <begin position="6"/>
        <end position="242"/>
    </location>
</feature>
<dbReference type="GO" id="GO:0008641">
    <property type="term" value="F:ubiquitin-like modifier activating enzyme activity"/>
    <property type="evidence" value="ECO:0007669"/>
    <property type="project" value="InterPro"/>
</dbReference>
<dbReference type="PANTHER" id="PTHR10953:SF102">
    <property type="entry name" value="ADENYLYLTRANSFERASE AND SULFURTRANSFERASE MOCS3"/>
    <property type="match status" value="1"/>
</dbReference>
<name>A0A1I4HEA1_9BACI</name>
<dbReference type="PANTHER" id="PTHR10953">
    <property type="entry name" value="UBIQUITIN-ACTIVATING ENZYME E1"/>
    <property type="match status" value="1"/>
</dbReference>
<evidence type="ECO:0000313" key="3">
    <source>
        <dbReference type="EMBL" id="SFL40070.1"/>
    </source>
</evidence>
<evidence type="ECO:0000256" key="1">
    <source>
        <dbReference type="ARBA" id="ARBA00009919"/>
    </source>
</evidence>
<dbReference type="GO" id="GO:0004792">
    <property type="term" value="F:thiosulfate-cyanide sulfurtransferase activity"/>
    <property type="evidence" value="ECO:0007669"/>
    <property type="project" value="TreeGrafter"/>
</dbReference>
<dbReference type="InterPro" id="IPR000594">
    <property type="entry name" value="ThiF_NAD_FAD-bd"/>
</dbReference>
<evidence type="ECO:0000259" key="2">
    <source>
        <dbReference type="Pfam" id="PF00899"/>
    </source>
</evidence>
<dbReference type="EMBL" id="FOTR01000001">
    <property type="protein sequence ID" value="SFL40070.1"/>
    <property type="molecule type" value="Genomic_DNA"/>
</dbReference>
<proteinExistence type="inferred from homology"/>
<dbReference type="GO" id="GO:0016779">
    <property type="term" value="F:nucleotidyltransferase activity"/>
    <property type="evidence" value="ECO:0007669"/>
    <property type="project" value="UniProtKB-KW"/>
</dbReference>
<keyword evidence="4" id="KW-1185">Reference proteome</keyword>
<dbReference type="AlphaFoldDB" id="A0A1I4HEA1"/>
<comment type="similarity">
    <text evidence="1">Belongs to the HesA/MoeB/ThiF family.</text>
</comment>
<dbReference type="Proteomes" id="UP000198565">
    <property type="component" value="Unassembled WGS sequence"/>
</dbReference>
<keyword evidence="3" id="KW-0548">Nucleotidyltransferase</keyword>
<dbReference type="Pfam" id="PF00899">
    <property type="entry name" value="ThiF"/>
    <property type="match status" value="1"/>
</dbReference>
<gene>
    <name evidence="3" type="ORF">SAMN04487943_101364</name>
</gene>
<reference evidence="4" key="1">
    <citation type="submission" date="2016-10" db="EMBL/GenBank/DDBJ databases">
        <authorList>
            <person name="Varghese N."/>
            <person name="Submissions S."/>
        </authorList>
    </citation>
    <scope>NUCLEOTIDE SEQUENCE [LARGE SCALE GENOMIC DNA]</scope>
    <source>
        <strain evidence="4">CGMCC 1.4250</strain>
    </source>
</reference>
<dbReference type="InterPro" id="IPR035985">
    <property type="entry name" value="Ubiquitin-activating_enz"/>
</dbReference>
<sequence length="340" mass="38444">MVNNRYHRQMLFEPIGETGQKRLQESHVVIVGVGALGSSSAEMLARAGVGTLTLIDRDYVEETNLQRQQLFSEEDVRRQTPKVIAAKKRLEVINHFTTIHAEVIDAGVDELELIVPKADVVIDATDNFDTRLIINDICQKHQKPWIYGACVASYGVTFTVLPEETPCLQCLMDHIPSDGATCDTVGIISPAVQMVVSHQVTEVLKIITGNLDTLSGKLIAFDIWKNQQMELKVASLKDDKCPSCVKKQYPHLTYQSQLKTAVLCGRNTVQIRTSAEKIIHFDEMKQHLERNKQIKLFTNPYLLSFEVDKYRVVVFRDGRTLIHGTKNVQEAKKVYYQYVG</sequence>
<evidence type="ECO:0000313" key="4">
    <source>
        <dbReference type="Proteomes" id="UP000198565"/>
    </source>
</evidence>
<dbReference type="InterPro" id="IPR045886">
    <property type="entry name" value="ThiF/MoeB/HesA"/>
</dbReference>
<protein>
    <submittedName>
        <fullName evidence="3">Molybdopterin or thiamine biosynthesis adenylyltransferase</fullName>
    </submittedName>
</protein>
<organism evidence="3 4">
    <name type="scientific">Gracilibacillus orientalis</name>
    <dbReference type="NCBI Taxonomy" id="334253"/>
    <lineage>
        <taxon>Bacteria</taxon>
        <taxon>Bacillati</taxon>
        <taxon>Bacillota</taxon>
        <taxon>Bacilli</taxon>
        <taxon>Bacillales</taxon>
        <taxon>Bacillaceae</taxon>
        <taxon>Gracilibacillus</taxon>
    </lineage>
</organism>
<dbReference type="FunFam" id="3.40.50.720:FF:000080">
    <property type="entry name" value="Thiazole biosynthesis adenylyltransferase ThiF"/>
    <property type="match status" value="1"/>
</dbReference>
<accession>A0A1I4HEA1</accession>
<dbReference type="GO" id="GO:0008146">
    <property type="term" value="F:sulfotransferase activity"/>
    <property type="evidence" value="ECO:0007669"/>
    <property type="project" value="TreeGrafter"/>
</dbReference>
<dbReference type="STRING" id="334253.SAMN04487943_101364"/>
<dbReference type="Gene3D" id="3.40.50.720">
    <property type="entry name" value="NAD(P)-binding Rossmann-like Domain"/>
    <property type="match status" value="1"/>
</dbReference>
<dbReference type="CDD" id="cd00757">
    <property type="entry name" value="ThiF_MoeB_HesA_family"/>
    <property type="match status" value="1"/>
</dbReference>
<keyword evidence="3" id="KW-0808">Transferase</keyword>
<dbReference type="SUPFAM" id="SSF69572">
    <property type="entry name" value="Activating enzymes of the ubiquitin-like proteins"/>
    <property type="match status" value="1"/>
</dbReference>
<dbReference type="GO" id="GO:0005829">
    <property type="term" value="C:cytosol"/>
    <property type="evidence" value="ECO:0007669"/>
    <property type="project" value="TreeGrafter"/>
</dbReference>